<protein>
    <submittedName>
        <fullName evidence="3">Uncharacterized protein LOC103521837 isoform X1</fullName>
    </submittedName>
    <submittedName>
        <fullName evidence="2">Uncharacterized protein LOC103521837 isoform X2</fullName>
    </submittedName>
</protein>
<dbReference type="KEGG" id="dci:103521837"/>
<accession>A0A1S3DN61</accession>
<dbReference type="RefSeq" id="XP_026688131.1">
    <property type="nucleotide sequence ID" value="XM_026832330.1"/>
</dbReference>
<evidence type="ECO:0000313" key="3">
    <source>
        <dbReference type="RefSeq" id="XP_026688131.1"/>
    </source>
</evidence>
<dbReference type="AlphaFoldDB" id="A0A1S3DN61"/>
<name>A0A1S3DN61_DIACI</name>
<dbReference type="Proteomes" id="UP000079169">
    <property type="component" value="Unplaced"/>
</dbReference>
<proteinExistence type="predicted"/>
<dbReference type="RefSeq" id="XP_008485167.1">
    <property type="nucleotide sequence ID" value="XM_008486945.1"/>
</dbReference>
<evidence type="ECO:0000313" key="2">
    <source>
        <dbReference type="RefSeq" id="XP_008485167.1"/>
    </source>
</evidence>
<keyword evidence="1" id="KW-1185">Reference proteome</keyword>
<reference evidence="2 3" key="1">
    <citation type="submission" date="2025-04" db="UniProtKB">
        <authorList>
            <consortium name="RefSeq"/>
        </authorList>
    </citation>
    <scope>IDENTIFICATION</scope>
</reference>
<dbReference type="GeneID" id="103521837"/>
<sequence length="351" mass="42833">MEFPGPEPKKRFFYRCMSRETIVKLRKILVTGISIYFVTSRLQEFMCPDHIKEIESYKTVYTVLHDKYAETLEYYLMNNSEYYHLTQIHVVNPDEISKRFIRLLHDKYLHFVRLEDTKEWDAELTMEMKNNFYTRSEDQFREDKMLLYKVQEMVVRKLDYQPYLFMELGMTDMLRNYSTQALTIWYHWRGMIVETDLATLDHYVSQPVHTTVLTTATLCPHDEIGFHYFAVDKRLVREEYRNHYNFIYRVPCFPLTYFGKLYRTEHIEYVILGPRSDLMNDLYVILKHEKVHFVLIVLEQKTDPTESMRYMESKSFTVYFSSRNNINTNFNYFLYYRFIERKTDTIDMIMD</sequence>
<organism evidence="1 2">
    <name type="scientific">Diaphorina citri</name>
    <name type="common">Asian citrus psyllid</name>
    <dbReference type="NCBI Taxonomy" id="121845"/>
    <lineage>
        <taxon>Eukaryota</taxon>
        <taxon>Metazoa</taxon>
        <taxon>Ecdysozoa</taxon>
        <taxon>Arthropoda</taxon>
        <taxon>Hexapoda</taxon>
        <taxon>Insecta</taxon>
        <taxon>Pterygota</taxon>
        <taxon>Neoptera</taxon>
        <taxon>Paraneoptera</taxon>
        <taxon>Hemiptera</taxon>
        <taxon>Sternorrhyncha</taxon>
        <taxon>Psylloidea</taxon>
        <taxon>Psyllidae</taxon>
        <taxon>Diaphorininae</taxon>
        <taxon>Diaphorina</taxon>
    </lineage>
</organism>
<dbReference type="PaxDb" id="121845-A0A1S3DN61"/>
<gene>
    <name evidence="2 3" type="primary">LOC103521837</name>
</gene>
<evidence type="ECO:0000313" key="1">
    <source>
        <dbReference type="Proteomes" id="UP000079169"/>
    </source>
</evidence>